<dbReference type="GeneID" id="92013220"/>
<dbReference type="Pfam" id="PF00076">
    <property type="entry name" value="RRM_1"/>
    <property type="match status" value="1"/>
</dbReference>
<name>A0ABR3C7Z1_9PEZI</name>
<feature type="region of interest" description="Disordered" evidence="4">
    <location>
        <begin position="823"/>
        <end position="911"/>
    </location>
</feature>
<feature type="region of interest" description="Disordered" evidence="4">
    <location>
        <begin position="705"/>
        <end position="761"/>
    </location>
</feature>
<feature type="compositionally biased region" description="Pro residues" evidence="4">
    <location>
        <begin position="1335"/>
        <end position="1347"/>
    </location>
</feature>
<feature type="domain" description="RRM" evidence="6">
    <location>
        <begin position="122"/>
        <end position="208"/>
    </location>
</feature>
<evidence type="ECO:0000313" key="7">
    <source>
        <dbReference type="EMBL" id="KAL0256738.1"/>
    </source>
</evidence>
<feature type="compositionally biased region" description="Polar residues" evidence="4">
    <location>
        <begin position="1111"/>
        <end position="1125"/>
    </location>
</feature>
<dbReference type="InterPro" id="IPR039780">
    <property type="entry name" value="Mot2"/>
</dbReference>
<feature type="compositionally biased region" description="Polar residues" evidence="4">
    <location>
        <begin position="1236"/>
        <end position="1245"/>
    </location>
</feature>
<reference evidence="7 8" key="1">
    <citation type="submission" date="2024-02" db="EMBL/GenBank/DDBJ databases">
        <title>De novo assembly and annotation of 12 fungi associated with fruit tree decline syndrome in Ontario, Canada.</title>
        <authorList>
            <person name="Sulman M."/>
            <person name="Ellouze W."/>
            <person name="Ilyukhin E."/>
        </authorList>
    </citation>
    <scope>NUCLEOTIDE SEQUENCE [LARGE SCALE GENOMIC DNA]</scope>
    <source>
        <strain evidence="7 8">FDS-637</strain>
    </source>
</reference>
<feature type="region of interest" description="Disordered" evidence="4">
    <location>
        <begin position="1291"/>
        <end position="1347"/>
    </location>
</feature>
<dbReference type="PROSITE" id="PS50089">
    <property type="entry name" value="ZF_RING_2"/>
    <property type="match status" value="1"/>
</dbReference>
<feature type="coiled-coil region" evidence="3">
    <location>
        <begin position="78"/>
        <end position="111"/>
    </location>
</feature>
<feature type="compositionally biased region" description="Basic and acidic residues" evidence="4">
    <location>
        <begin position="345"/>
        <end position="359"/>
    </location>
</feature>
<evidence type="ECO:0000259" key="5">
    <source>
        <dbReference type="PROSITE" id="PS50089"/>
    </source>
</evidence>
<organism evidence="7 8">
    <name type="scientific">Diplodia seriata</name>
    <dbReference type="NCBI Taxonomy" id="420778"/>
    <lineage>
        <taxon>Eukaryota</taxon>
        <taxon>Fungi</taxon>
        <taxon>Dikarya</taxon>
        <taxon>Ascomycota</taxon>
        <taxon>Pezizomycotina</taxon>
        <taxon>Dothideomycetes</taxon>
        <taxon>Dothideomycetes incertae sedis</taxon>
        <taxon>Botryosphaeriales</taxon>
        <taxon>Botryosphaeriaceae</taxon>
        <taxon>Diplodia</taxon>
    </lineage>
</organism>
<feature type="compositionally biased region" description="Gly residues" evidence="4">
    <location>
        <begin position="1383"/>
        <end position="1401"/>
    </location>
</feature>
<keyword evidence="3" id="KW-0175">Coiled coil</keyword>
<feature type="compositionally biased region" description="Basic and acidic residues" evidence="4">
    <location>
        <begin position="887"/>
        <end position="896"/>
    </location>
</feature>
<sequence>MSRQVDQFIDDEEEELCPLCVEEFDLSDKNFKPCPCGYQICQFCYNNIKTTMNGLCPACRRPYDEKSIEWKVISPEEMANYKADLAQQAKKKAAARQKEAQKREADSLSRKHLAGLRVVQKNLVYVTGLNPTTREDKLLETLRGDQYFGQYGKIVKIVVSKAKDTSHPQQSVGVYVTFAKKEDAAACIAAVDGSLNGDRVLRAQYGTTKYCSAYLRNEQCNNRNCMFLHEPGEESDSFTRQDLSSMNVISTQNPNQTRSSSAVQLQPQPPPQHAPQSVAAASQPMRRQESHDGSNGSQDGPALPSHASWANKPPPAPQPRHTPQPTSATGGSPKDLSATPATPAKPEEPKSKKAAKAKESTPPVEPSNETTEQSTAEPKRPKSDLDEILKNLSGDGLAFVFSAASLKDDELQIISNFPPLFDMNGGERRKVVKEKEAEERQRLEAETQALREAALAQQEQEEATGGGSMQLGGEPEERSDVAHTQQHAIQAPGQQSLSGSSLGLDQNFGLPEQMANLGLNRGLTTQQQQQLLLQQFKSANTQANSNLFQSAQGQVQPGMQGNAGGHSRHTSRFTFANDGNTASANVKPVANAKLMNQQSSMMPPNSHFSQLSQHQPLSQQFFSSSVQGPPPGLKTTGTPPISGGGMFGQGHGFATSGVGYGANAMGRNAQEDAMRELLRGRGGNAGGSQLHDTGKRELMFPSFLHQNPTATSTPSPAPGLLNFPYGPQPGAYQDSGSQKQKKKGKKHRHANTSSSGGGVVDVADPSILQARLHQGGAMVGQGLYAGQGQGEQDPLSRSVDALVGEPEMQPMHLADLAYLLDQPRRSTPTVPPGLSAPISRAGTPSSASIRPPPGISTPHAATPHAITPAVPDLPLPTSRSGTPARKNAKESERSKATEVSTEASKTPTITKSIPGKVQAAVATPTTAKADLAAKIETPKVGDKAKSKQKGSDADNAPVTPSRPAEESQPSPYKTIAQVVASEPKASSVPPSPLKAEHTSSAAKHEMKSAMSSTKRQHPGPLQIPKKESLGSDTDAAAKNPRAMSITAESTSRPGTPTGATTTGSPLKRTGPQIMRITNTPKAETPPAWGGAASSSAPVTAAAVPPSVASIRSRQPSIASINQPGTPASEFVSDNASMTSTSMSRTNSPPPPPAASRIGSAPQRTKTKSQAKKERQERARQMTEVELGLMKESRTPPAGGGGGEEPVVIEGIQTRKKKEKKAKPTKAAAAAAKTTAVSTPAGSRTGTPAPPVDRAPVPEPEVESVAVVVAEKEKEKEKPVEAVVEAAAPVAAPASIPPPAPVLAPATAPAPTAAAAAAAAAEQPSPSNSNINNNKPSPPPPPPAPAPVITPASIIAKLQASGVVTHEKLENMLFKSFPAGGFGGGGGPNNNNERGGGGGGHGQTMTPADVPNRDRQYTLTDEAIQGVLKRREAHRLGGEDGRVSSRVLVTPEGTILRGLAREEEDRYLELEAELMVPTPTTTTRGGKGGGGGRWQSTREPLFDLDRIVRNLNVRAVVDKSNTLRQTQAALQKAAQQASAAAAAAAAAHHNNNNANNASPSPSAAAAAAAATAAAATAASKLIFDEAANYNDEFIMPASPTVLVGEAADVVVDNADRSGHANNNGNNGNNGNNNLSASTSSTASTIHHHQGQQYHHGVVGPPAPGAGSGGGGSGGSSLLAAPFESHYITVNGITLSDAAAPVLGIDPVGMGMMWKGGGPGLLAASSSPSSSSDGAKAGVAVPPKTGGGPVVLALQEIERELNAEKQRANEFTKKLNAAIKRNRKVVGAAGGGGGH</sequence>
<feature type="region of interest" description="Disordered" evidence="4">
    <location>
        <begin position="1614"/>
        <end position="1672"/>
    </location>
</feature>
<feature type="compositionally biased region" description="Polar residues" evidence="4">
    <location>
        <begin position="367"/>
        <end position="376"/>
    </location>
</feature>
<dbReference type="InterPro" id="IPR039515">
    <property type="entry name" value="NOT4_mRING-HC-C4C4"/>
</dbReference>
<dbReference type="RefSeq" id="XP_066629767.1">
    <property type="nucleotide sequence ID" value="XM_066780538.1"/>
</dbReference>
<comment type="caution">
    <text evidence="7">The sequence shown here is derived from an EMBL/GenBank/DDBJ whole genome shotgun (WGS) entry which is preliminary data.</text>
</comment>
<dbReference type="Gene3D" id="3.30.70.330">
    <property type="match status" value="1"/>
</dbReference>
<dbReference type="PANTHER" id="PTHR12603:SF0">
    <property type="entry name" value="CCR4-NOT TRANSCRIPTION COMPLEX SUBUNIT 4"/>
    <property type="match status" value="1"/>
</dbReference>
<dbReference type="InterPro" id="IPR034261">
    <property type="entry name" value="CNOT4_RRM"/>
</dbReference>
<feature type="compositionally biased region" description="Low complexity" evidence="4">
    <location>
        <begin position="274"/>
        <end position="284"/>
    </location>
</feature>
<dbReference type="PROSITE" id="PS50102">
    <property type="entry name" value="RRM"/>
    <property type="match status" value="1"/>
</dbReference>
<keyword evidence="2" id="KW-0694">RNA-binding</keyword>
<feature type="compositionally biased region" description="Low complexity" evidence="4">
    <location>
        <begin position="857"/>
        <end position="870"/>
    </location>
</feature>
<dbReference type="InterPro" id="IPR013083">
    <property type="entry name" value="Znf_RING/FYVE/PHD"/>
</dbReference>
<feature type="region of interest" description="Disordered" evidence="4">
    <location>
        <begin position="1721"/>
        <end position="1740"/>
    </location>
</feature>
<evidence type="ECO:0000256" key="4">
    <source>
        <dbReference type="SAM" id="MobiDB-lite"/>
    </source>
</evidence>
<feature type="compositionally biased region" description="Basic and acidic residues" evidence="4">
    <location>
        <begin position="938"/>
        <end position="952"/>
    </location>
</feature>
<feature type="compositionally biased region" description="Basic residues" evidence="4">
    <location>
        <begin position="1213"/>
        <end position="1223"/>
    </location>
</feature>
<dbReference type="SUPFAM" id="SSF54928">
    <property type="entry name" value="RNA-binding domain, RBD"/>
    <property type="match status" value="1"/>
</dbReference>
<feature type="compositionally biased region" description="Low complexity" evidence="4">
    <location>
        <begin position="1134"/>
        <end position="1146"/>
    </location>
</feature>
<feature type="compositionally biased region" description="Low complexity" evidence="4">
    <location>
        <begin position="1721"/>
        <end position="1736"/>
    </location>
</feature>
<dbReference type="InterPro" id="IPR003954">
    <property type="entry name" value="RRM_euk-type"/>
</dbReference>
<feature type="compositionally biased region" description="Pro residues" evidence="4">
    <location>
        <begin position="1247"/>
        <end position="1258"/>
    </location>
</feature>
<evidence type="ECO:0000256" key="3">
    <source>
        <dbReference type="SAM" id="Coils"/>
    </source>
</evidence>
<dbReference type="Pfam" id="PF14570">
    <property type="entry name" value="zf-RING_4"/>
    <property type="match status" value="1"/>
</dbReference>
<dbReference type="CDD" id="cd16618">
    <property type="entry name" value="mRING-HC-C4C4_CNOT4"/>
    <property type="match status" value="1"/>
</dbReference>
<feature type="domain" description="RING-type" evidence="5">
    <location>
        <begin position="17"/>
        <end position="60"/>
    </location>
</feature>
<feature type="compositionally biased region" description="Low complexity" evidence="4">
    <location>
        <begin position="1049"/>
        <end position="1065"/>
    </location>
</feature>
<dbReference type="InterPro" id="IPR012677">
    <property type="entry name" value="Nucleotide-bd_a/b_plait_sf"/>
</dbReference>
<feature type="compositionally biased region" description="Low complexity" evidence="4">
    <location>
        <begin position="1620"/>
        <end position="1658"/>
    </location>
</feature>
<dbReference type="InterPro" id="IPR001841">
    <property type="entry name" value="Znf_RING"/>
</dbReference>
<evidence type="ECO:0000256" key="2">
    <source>
        <dbReference type="PROSITE-ProRule" id="PRU00176"/>
    </source>
</evidence>
<feature type="compositionally biased region" description="Pro residues" evidence="4">
    <location>
        <begin position="312"/>
        <end position="322"/>
    </location>
</feature>
<dbReference type="EMBL" id="JAJVCZ030000009">
    <property type="protein sequence ID" value="KAL0256738.1"/>
    <property type="molecule type" value="Genomic_DNA"/>
</dbReference>
<keyword evidence="1" id="KW-0479">Metal-binding</keyword>
<feature type="compositionally biased region" description="Low complexity" evidence="4">
    <location>
        <begin position="1224"/>
        <end position="1235"/>
    </location>
</feature>
<feature type="coiled-coil region" evidence="3">
    <location>
        <begin position="1752"/>
        <end position="1779"/>
    </location>
</feature>
<protein>
    <submittedName>
        <fullName evidence="7">Transcriptional repressor general negative regulator of transcription subunit 4</fullName>
    </submittedName>
</protein>
<gene>
    <name evidence="7" type="primary">NOT4</name>
    <name evidence="7" type="ORF">SLS55_009135</name>
</gene>
<proteinExistence type="predicted"/>
<dbReference type="Gene3D" id="3.30.40.10">
    <property type="entry name" value="Zinc/RING finger domain, C3HC4 (zinc finger)"/>
    <property type="match status" value="1"/>
</dbReference>
<feature type="compositionally biased region" description="Polar residues" evidence="4">
    <location>
        <begin position="897"/>
        <end position="911"/>
    </location>
</feature>
<feature type="region of interest" description="Disordered" evidence="4">
    <location>
        <begin position="250"/>
        <end position="383"/>
    </location>
</feature>
<dbReference type="CDD" id="cd12438">
    <property type="entry name" value="RRM_CNOT4"/>
    <property type="match status" value="1"/>
</dbReference>
<keyword evidence="1" id="KW-0863">Zinc-finger</keyword>
<feature type="region of interest" description="Disordered" evidence="4">
    <location>
        <begin position="1477"/>
        <end position="1496"/>
    </location>
</feature>
<accession>A0ABR3C7Z1</accession>
<dbReference type="InterPro" id="IPR000504">
    <property type="entry name" value="RRM_dom"/>
</dbReference>
<feature type="compositionally biased region" description="Basic and acidic residues" evidence="4">
    <location>
        <begin position="994"/>
        <end position="1007"/>
    </location>
</feature>
<keyword evidence="1" id="KW-0862">Zinc</keyword>
<dbReference type="Proteomes" id="UP001430584">
    <property type="component" value="Unassembled WGS sequence"/>
</dbReference>
<feature type="compositionally biased region" description="Basic residues" evidence="4">
    <location>
        <begin position="739"/>
        <end position="750"/>
    </location>
</feature>
<evidence type="ECO:0000256" key="1">
    <source>
        <dbReference type="PROSITE-ProRule" id="PRU00175"/>
    </source>
</evidence>
<evidence type="ECO:0000259" key="6">
    <source>
        <dbReference type="PROSITE" id="PS50102"/>
    </source>
</evidence>
<keyword evidence="8" id="KW-1185">Reference proteome</keyword>
<feature type="region of interest" description="Disordered" evidence="4">
    <location>
        <begin position="938"/>
        <end position="1258"/>
    </location>
</feature>
<feature type="region of interest" description="Disordered" evidence="4">
    <location>
        <begin position="453"/>
        <end position="505"/>
    </location>
</feature>
<dbReference type="PANTHER" id="PTHR12603">
    <property type="entry name" value="CCR4-NOT TRANSCRIPTION COMPLEX RELATED"/>
    <property type="match status" value="1"/>
</dbReference>
<dbReference type="SMART" id="SM00361">
    <property type="entry name" value="RRM_1"/>
    <property type="match status" value="1"/>
</dbReference>
<dbReference type="SMART" id="SM00360">
    <property type="entry name" value="RRM"/>
    <property type="match status" value="1"/>
</dbReference>
<dbReference type="InterPro" id="IPR035979">
    <property type="entry name" value="RBD_domain_sf"/>
</dbReference>
<dbReference type="SUPFAM" id="SSF57850">
    <property type="entry name" value="RING/U-box"/>
    <property type="match status" value="1"/>
</dbReference>
<evidence type="ECO:0000313" key="8">
    <source>
        <dbReference type="Proteomes" id="UP001430584"/>
    </source>
</evidence>
<feature type="region of interest" description="Disordered" evidence="4">
    <location>
        <begin position="1540"/>
        <end position="1560"/>
    </location>
</feature>
<feature type="compositionally biased region" description="Basic and acidic residues" evidence="4">
    <location>
        <begin position="1170"/>
        <end position="1193"/>
    </location>
</feature>
<feature type="compositionally biased region" description="Low complexity" evidence="4">
    <location>
        <begin position="1085"/>
        <end position="1109"/>
    </location>
</feature>
<feature type="compositionally biased region" description="Low complexity" evidence="4">
    <location>
        <begin position="493"/>
        <end position="505"/>
    </location>
</feature>
<feature type="region of interest" description="Disordered" evidence="4">
    <location>
        <begin position="1383"/>
        <end position="1411"/>
    </location>
</feature>
<feature type="compositionally biased region" description="Low complexity" evidence="4">
    <location>
        <begin position="1302"/>
        <end position="1334"/>
    </location>
</feature>